<dbReference type="Proteomes" id="UP000582659">
    <property type="component" value="Unassembled WGS sequence"/>
</dbReference>
<evidence type="ECO:0000256" key="1">
    <source>
        <dbReference type="SAM" id="Phobius"/>
    </source>
</evidence>
<sequence>MARKTDYFHYKCIHVHNLTLLLSIIGITVHSTGIVFLLFTFDTIHWFPLIILIIGNVGWMTLFMGNIFTVPLFIIMFLVIFCTLGISTVFVSTYACLLLSYRWFKQFLPAIPSRKYHLEGVVDESLHTPKFWMLLLSAPMEILIISTVYLVITVAYRDYVYISEMRDAAHCQLTAKTSGNATETTQETCFEEEFEQQIVPMIPEERNVYNDITVDSGYIVSV</sequence>
<dbReference type="AlphaFoldDB" id="A0A7I8XAH0"/>
<feature type="transmembrane region" description="Helical" evidence="1">
    <location>
        <begin position="45"/>
        <end position="65"/>
    </location>
</feature>
<reference evidence="2" key="1">
    <citation type="submission" date="2020-09" db="EMBL/GenBank/DDBJ databases">
        <authorList>
            <person name="Kikuchi T."/>
        </authorList>
    </citation>
    <scope>NUCLEOTIDE SEQUENCE</scope>
    <source>
        <strain evidence="2">Ka4C1</strain>
    </source>
</reference>
<comment type="caution">
    <text evidence="2">The sequence shown here is derived from an EMBL/GenBank/DDBJ whole genome shotgun (WGS) entry which is preliminary data.</text>
</comment>
<keyword evidence="1" id="KW-0812">Transmembrane</keyword>
<protein>
    <submittedName>
        <fullName evidence="2">(pine wood nematode) hypothetical protein</fullName>
    </submittedName>
</protein>
<evidence type="ECO:0000313" key="2">
    <source>
        <dbReference type="EMBL" id="CAD5235523.1"/>
    </source>
</evidence>
<dbReference type="OrthoDB" id="10407964at2759"/>
<keyword evidence="1" id="KW-1133">Transmembrane helix</keyword>
<keyword evidence="1" id="KW-0472">Membrane</keyword>
<name>A0A7I8XAH0_BURXY</name>
<feature type="transmembrane region" description="Helical" evidence="1">
    <location>
        <begin position="20"/>
        <end position="39"/>
    </location>
</feature>
<keyword evidence="3" id="KW-1185">Reference proteome</keyword>
<gene>
    <name evidence="2" type="ORF">BXYJ_LOCUS15614</name>
</gene>
<dbReference type="EMBL" id="CAJFCV020000006">
    <property type="protein sequence ID" value="CAG9131956.1"/>
    <property type="molecule type" value="Genomic_DNA"/>
</dbReference>
<feature type="transmembrane region" description="Helical" evidence="1">
    <location>
        <begin position="131"/>
        <end position="156"/>
    </location>
</feature>
<evidence type="ECO:0000313" key="3">
    <source>
        <dbReference type="Proteomes" id="UP000659654"/>
    </source>
</evidence>
<organism evidence="2 3">
    <name type="scientific">Bursaphelenchus xylophilus</name>
    <name type="common">Pinewood nematode worm</name>
    <name type="synonym">Aphelenchoides xylophilus</name>
    <dbReference type="NCBI Taxonomy" id="6326"/>
    <lineage>
        <taxon>Eukaryota</taxon>
        <taxon>Metazoa</taxon>
        <taxon>Ecdysozoa</taxon>
        <taxon>Nematoda</taxon>
        <taxon>Chromadorea</taxon>
        <taxon>Rhabditida</taxon>
        <taxon>Tylenchina</taxon>
        <taxon>Tylenchomorpha</taxon>
        <taxon>Aphelenchoidea</taxon>
        <taxon>Aphelenchoididae</taxon>
        <taxon>Bursaphelenchus</taxon>
    </lineage>
</organism>
<accession>A0A7I8XAH0</accession>
<feature type="transmembrane region" description="Helical" evidence="1">
    <location>
        <begin position="72"/>
        <end position="101"/>
    </location>
</feature>
<proteinExistence type="predicted"/>
<dbReference type="EMBL" id="CAJFDI010000006">
    <property type="protein sequence ID" value="CAD5235523.1"/>
    <property type="molecule type" value="Genomic_DNA"/>
</dbReference>
<dbReference type="Proteomes" id="UP000659654">
    <property type="component" value="Unassembled WGS sequence"/>
</dbReference>